<keyword evidence="2" id="KW-1185">Reference proteome</keyword>
<proteinExistence type="predicted"/>
<dbReference type="EMBL" id="AZHA01000096">
    <property type="protein sequence ID" value="KZZ99748.1"/>
    <property type="molecule type" value="Genomic_DNA"/>
</dbReference>
<protein>
    <recommendedName>
        <fullName evidence="3">Reverse transcriptase</fullName>
    </recommendedName>
</protein>
<dbReference type="Proteomes" id="UP000076863">
    <property type="component" value="Unassembled WGS sequence"/>
</dbReference>
<evidence type="ECO:0000313" key="2">
    <source>
        <dbReference type="Proteomes" id="UP000076863"/>
    </source>
</evidence>
<comment type="caution">
    <text evidence="1">The sequence shown here is derived from an EMBL/GenBank/DDBJ whole genome shotgun (WGS) entry which is preliminary data.</text>
</comment>
<reference evidence="1 2" key="1">
    <citation type="journal article" date="2016" name="Genome Biol. Evol.">
        <title>Divergent and convergent evolution of fungal pathogenicity.</title>
        <authorList>
            <person name="Shang Y."/>
            <person name="Xiao G."/>
            <person name="Zheng P."/>
            <person name="Cen K."/>
            <person name="Zhan S."/>
            <person name="Wang C."/>
        </authorList>
    </citation>
    <scope>NUCLEOTIDE SEQUENCE [LARGE SCALE GENOMIC DNA]</scope>
    <source>
        <strain evidence="1 2">RCEF 3172</strain>
    </source>
</reference>
<dbReference type="OrthoDB" id="4927418at2759"/>
<accession>A0A168FDB2</accession>
<name>A0A168FDB2_9HYPO</name>
<evidence type="ECO:0000313" key="1">
    <source>
        <dbReference type="EMBL" id="KZZ99748.1"/>
    </source>
</evidence>
<dbReference type="AlphaFoldDB" id="A0A168FDB2"/>
<evidence type="ECO:0008006" key="3">
    <source>
        <dbReference type="Google" id="ProtNLM"/>
    </source>
</evidence>
<organism evidence="1 2">
    <name type="scientific">Beauveria brongniartii RCEF 3172</name>
    <dbReference type="NCBI Taxonomy" id="1081107"/>
    <lineage>
        <taxon>Eukaryota</taxon>
        <taxon>Fungi</taxon>
        <taxon>Dikarya</taxon>
        <taxon>Ascomycota</taxon>
        <taxon>Pezizomycotina</taxon>
        <taxon>Sordariomycetes</taxon>
        <taxon>Hypocreomycetidae</taxon>
        <taxon>Hypocreales</taxon>
        <taxon>Cordycipitaceae</taxon>
        <taxon>Beauveria</taxon>
        <taxon>Beauveria brongniartii</taxon>
    </lineage>
</organism>
<gene>
    <name evidence="1" type="ORF">BBO_09484</name>
</gene>
<sequence>MHYTYGQYAQMVYTYYTSPVHAFAEHGAPALAAARLDLLLSQSLALRAATAVAEAEAHIVSARERFRRRAIKMWIDVHALPGTNPLSRVTKRIRKYYTSFRSPLYQVAEKLKDLPLVQLETIQPYSLEPWRERLRVSLSDSNDGVCAGWTQAVAVSCSSRNGIVGVGGVIESENAATGQSKRKVFSFTLGARTEQNPFSGELAAMAYALRNLPHSEHQNIALFTATREQWLP</sequence>